<dbReference type="InterPro" id="IPR011051">
    <property type="entry name" value="RmlC_Cupin_sf"/>
</dbReference>
<dbReference type="NCBIfam" id="TIGR04378">
    <property type="entry name" value="myo_inos_iolB"/>
    <property type="match status" value="1"/>
</dbReference>
<evidence type="ECO:0000256" key="1">
    <source>
        <dbReference type="ARBA" id="ARBA00023235"/>
    </source>
</evidence>
<protein>
    <submittedName>
        <fullName evidence="3">Putative IolB protein</fullName>
    </submittedName>
</protein>
<keyword evidence="1" id="KW-0413">Isomerase</keyword>
<feature type="region of interest" description="Disordered" evidence="2">
    <location>
        <begin position="76"/>
        <end position="95"/>
    </location>
</feature>
<dbReference type="Pfam" id="PF04962">
    <property type="entry name" value="KduI"/>
    <property type="match status" value="1"/>
</dbReference>
<reference evidence="3 4" key="4">
    <citation type="journal article" date="2020" name="Sci. Rep.">
        <title>beta-carboline chemical signals induce reveromycin production through a LuxR family regulator in Streptomyces sp. SN-593.</title>
        <authorList>
            <person name="Panthee S."/>
            <person name="Kito N."/>
            <person name="Hayashi T."/>
            <person name="Shimizu T."/>
            <person name="Ishikawa J."/>
            <person name="Hamamoto H."/>
            <person name="Osada H."/>
            <person name="Takahashi S."/>
        </authorList>
    </citation>
    <scope>NUCLEOTIDE SEQUENCE [LARGE SCALE GENOMIC DNA]</scope>
    <source>
        <strain evidence="3 4">SN-593</strain>
    </source>
</reference>
<dbReference type="SUPFAM" id="SSF51182">
    <property type="entry name" value="RmlC-like cupins"/>
    <property type="match status" value="1"/>
</dbReference>
<reference evidence="3 4" key="3">
    <citation type="journal article" date="2011" name="Nat. Chem. Biol.">
        <title>Reveromycin A biosynthesis uses RevG and RevJ for stereospecific spiroacetal formation.</title>
        <authorList>
            <person name="Takahashi S."/>
            <person name="Toyoda A."/>
            <person name="Sekiyama Y."/>
            <person name="Takagi H."/>
            <person name="Nogawa T."/>
            <person name="Uramoto M."/>
            <person name="Suzuki R."/>
            <person name="Koshino H."/>
            <person name="Kumano T."/>
            <person name="Panthee S."/>
            <person name="Dairi T."/>
            <person name="Ishikawa J."/>
            <person name="Ikeda H."/>
            <person name="Sakaki Y."/>
            <person name="Osada H."/>
        </authorList>
    </citation>
    <scope>NUCLEOTIDE SEQUENCE [LARGE SCALE GENOMIC DNA]</scope>
    <source>
        <strain evidence="3 4">SN-593</strain>
    </source>
</reference>
<dbReference type="PANTHER" id="PTHR39193">
    <property type="entry name" value="5-DEOXY-GLUCURONATE ISOMERASE"/>
    <property type="match status" value="1"/>
</dbReference>
<proteinExistence type="predicted"/>
<reference evidence="3 4" key="2">
    <citation type="journal article" date="2011" name="J. Antibiot.">
        <title>Furaquinocins I and J: novel polyketide isoprenoid hybrid compounds from Streptomyces reveromyceticus SN-593.</title>
        <authorList>
            <person name="Panthee S."/>
            <person name="Takahashi S."/>
            <person name="Takagi H."/>
            <person name="Nogawa T."/>
            <person name="Oowada E."/>
            <person name="Uramoto M."/>
            <person name="Osada H."/>
        </authorList>
    </citation>
    <scope>NUCLEOTIDE SEQUENCE [LARGE SCALE GENOMIC DNA]</scope>
    <source>
        <strain evidence="3 4">SN-593</strain>
    </source>
</reference>
<dbReference type="RefSeq" id="WP_202236895.1">
    <property type="nucleotide sequence ID" value="NZ_AP018365.1"/>
</dbReference>
<organism evidence="3 4">
    <name type="scientific">Actinacidiphila reveromycinica</name>
    <dbReference type="NCBI Taxonomy" id="659352"/>
    <lineage>
        <taxon>Bacteria</taxon>
        <taxon>Bacillati</taxon>
        <taxon>Actinomycetota</taxon>
        <taxon>Actinomycetes</taxon>
        <taxon>Kitasatosporales</taxon>
        <taxon>Streptomycetaceae</taxon>
        <taxon>Actinacidiphila</taxon>
    </lineage>
</organism>
<evidence type="ECO:0000256" key="2">
    <source>
        <dbReference type="SAM" id="MobiDB-lite"/>
    </source>
</evidence>
<dbReference type="Proteomes" id="UP000595703">
    <property type="component" value="Chromosome"/>
</dbReference>
<dbReference type="KEGG" id="arev:RVR_8144"/>
<dbReference type="Gene3D" id="2.60.120.10">
    <property type="entry name" value="Jelly Rolls"/>
    <property type="match status" value="2"/>
</dbReference>
<keyword evidence="4" id="KW-1185">Reference proteome</keyword>
<dbReference type="InterPro" id="IPR024203">
    <property type="entry name" value="Deoxy-glucuronate_isom_IolB"/>
</dbReference>
<dbReference type="InterPro" id="IPR014710">
    <property type="entry name" value="RmlC-like_jellyroll"/>
</dbReference>
<gene>
    <name evidence="3" type="ORF">RVR_8144</name>
</gene>
<name>A0A7U3VRN4_9ACTN</name>
<dbReference type="GO" id="GO:0008880">
    <property type="term" value="F:glucuronate isomerase activity"/>
    <property type="evidence" value="ECO:0007669"/>
    <property type="project" value="InterPro"/>
</dbReference>
<reference evidence="3 4" key="1">
    <citation type="journal article" date="2010" name="J. Bacteriol.">
        <title>Biochemical characterization of a novel indole prenyltransferase from Streptomyces sp. SN-593.</title>
        <authorList>
            <person name="Takahashi S."/>
            <person name="Takagi H."/>
            <person name="Toyoda A."/>
            <person name="Uramoto M."/>
            <person name="Nogawa T."/>
            <person name="Ueki M."/>
            <person name="Sakaki Y."/>
            <person name="Osada H."/>
        </authorList>
    </citation>
    <scope>NUCLEOTIDE SEQUENCE [LARGE SCALE GENOMIC DNA]</scope>
    <source>
        <strain evidence="3 4">SN-593</strain>
    </source>
</reference>
<dbReference type="PANTHER" id="PTHR39193:SF1">
    <property type="entry name" value="5-DEOXY-GLUCURONATE ISOMERASE"/>
    <property type="match status" value="1"/>
</dbReference>
<dbReference type="EMBL" id="AP018365">
    <property type="protein sequence ID" value="BBB00934.1"/>
    <property type="molecule type" value="Genomic_DNA"/>
</dbReference>
<feature type="region of interest" description="Disordered" evidence="2">
    <location>
        <begin position="300"/>
        <end position="324"/>
    </location>
</feature>
<sequence>MRTAESPGGAAPARHVPAGSAARDGYDLWVDPRSAGWEHSALRVLTLAPGGSRSFDTGDSEWVVLPLGGRCTVRVEGADPESGAAGPGAGRVESESESEFTLHGRADVFSGTTDFCYLPRDCRAVVGSAGGGRFALAGARCPRRLPARYVPASAVPVELRGAGSASRQVNNFAAADVLDCDRLIAVEVLTPGGNWSSYPPHKHDEDGPHETRLEEIYYYELRGGPAAIGYQRVYPSPAGAGDVLAEVRGGDAVLIPDGWHGPSMAVPGYDMYYLNVMAGPGPLRAWLISDDPAHAWVRDTWREQPTDPRLPLYGAPRPDEEDDA</sequence>
<evidence type="ECO:0000313" key="3">
    <source>
        <dbReference type="EMBL" id="BBB00934.1"/>
    </source>
</evidence>
<dbReference type="GO" id="GO:0019310">
    <property type="term" value="P:inositol catabolic process"/>
    <property type="evidence" value="ECO:0007669"/>
    <property type="project" value="InterPro"/>
</dbReference>
<evidence type="ECO:0000313" key="4">
    <source>
        <dbReference type="Proteomes" id="UP000595703"/>
    </source>
</evidence>
<dbReference type="AlphaFoldDB" id="A0A7U3VRN4"/>
<accession>A0A7U3VRN4</accession>
<dbReference type="InterPro" id="IPR021120">
    <property type="entry name" value="KduI/IolB_isomerase"/>
</dbReference>